<dbReference type="RefSeq" id="WP_003952736.1">
    <property type="nucleotide sequence ID" value="NZ_CM000914.1"/>
</dbReference>
<name>B5GLZ0_STRCL</name>
<dbReference type="Proteomes" id="UP000002357">
    <property type="component" value="Plasmid pSCL4"/>
</dbReference>
<evidence type="ECO:0000256" key="1">
    <source>
        <dbReference type="SAM" id="MobiDB-lite"/>
    </source>
</evidence>
<proteinExistence type="predicted"/>
<dbReference type="GeneID" id="93734874"/>
<accession>B5GLZ0</accession>
<feature type="region of interest" description="Disordered" evidence="1">
    <location>
        <begin position="1"/>
        <end position="20"/>
    </location>
</feature>
<gene>
    <name evidence="2" type="ORF">SCLAV_p1514</name>
</gene>
<keyword evidence="2" id="KW-0614">Plasmid</keyword>
<sequence>MHGALPHFTQDTAPARRAADPVAQIRRGVRVVEWTVPDRQRYG</sequence>
<organism evidence="2 3">
    <name type="scientific">Streptomyces clavuligerus</name>
    <dbReference type="NCBI Taxonomy" id="1901"/>
    <lineage>
        <taxon>Bacteria</taxon>
        <taxon>Bacillati</taxon>
        <taxon>Actinomycetota</taxon>
        <taxon>Actinomycetes</taxon>
        <taxon>Kitasatosporales</taxon>
        <taxon>Streptomycetaceae</taxon>
        <taxon>Streptomyces</taxon>
    </lineage>
</organism>
<keyword evidence="3" id="KW-1185">Reference proteome</keyword>
<dbReference type="EMBL" id="CM000914">
    <property type="protein sequence ID" value="EFG04995.2"/>
    <property type="molecule type" value="Genomic_DNA"/>
</dbReference>
<evidence type="ECO:0000313" key="2">
    <source>
        <dbReference type="EMBL" id="EFG04995.2"/>
    </source>
</evidence>
<protein>
    <submittedName>
        <fullName evidence="2">Uncharacterized protein</fullName>
    </submittedName>
</protein>
<evidence type="ECO:0000313" key="3">
    <source>
        <dbReference type="Proteomes" id="UP000002357"/>
    </source>
</evidence>
<dbReference type="AlphaFoldDB" id="B5GLZ0"/>
<geneLocation type="plasmid" evidence="2 3">
    <name>pSCL4</name>
</geneLocation>
<reference evidence="2 3" key="1">
    <citation type="journal article" date="2010" name="Genome Biol. Evol.">
        <title>The sequence of a 1.8-mb bacterial linear plasmid reveals a rich evolutionary reservoir of secondary metabolic pathways.</title>
        <authorList>
            <person name="Medema M.H."/>
            <person name="Trefzer A."/>
            <person name="Kovalchuk A."/>
            <person name="van den Berg M."/>
            <person name="Mueller U."/>
            <person name="Heijne W."/>
            <person name="Wu L."/>
            <person name="Alam M.T."/>
            <person name="Ronning C.M."/>
            <person name="Nierman W.C."/>
            <person name="Bovenberg R.A.L."/>
            <person name="Breitling R."/>
            <person name="Takano E."/>
        </authorList>
    </citation>
    <scope>NUCLEOTIDE SEQUENCE [LARGE SCALE GENOMIC DNA]</scope>
    <source>
        <strain evidence="3">ATCC 27064 / DSM 738 / JCM 4710 / NBRC 13307 / NCIMB 12785 / NRRL 3585 / VKM Ac-602</strain>
        <plasmid evidence="2">pSCL4</plasmid>
    </source>
</reference>